<feature type="coiled-coil region" evidence="1">
    <location>
        <begin position="4"/>
        <end position="31"/>
    </location>
</feature>
<keyword evidence="1" id="KW-0175">Coiled coil</keyword>
<organism evidence="3 4">
    <name type="scientific">Streblomastix strix</name>
    <dbReference type="NCBI Taxonomy" id="222440"/>
    <lineage>
        <taxon>Eukaryota</taxon>
        <taxon>Metamonada</taxon>
        <taxon>Preaxostyla</taxon>
        <taxon>Oxymonadida</taxon>
        <taxon>Streblomastigidae</taxon>
        <taxon>Streblomastix</taxon>
    </lineage>
</organism>
<reference evidence="3 4" key="1">
    <citation type="submission" date="2019-03" db="EMBL/GenBank/DDBJ databases">
        <title>Single cell metagenomics reveals metabolic interactions within the superorganism composed of flagellate Streblomastix strix and complex community of Bacteroidetes bacteria on its surface.</title>
        <authorList>
            <person name="Treitli S.C."/>
            <person name="Kolisko M."/>
            <person name="Husnik F."/>
            <person name="Keeling P."/>
            <person name="Hampl V."/>
        </authorList>
    </citation>
    <scope>NUCLEOTIDE SEQUENCE [LARGE SCALE GENOMIC DNA]</scope>
    <source>
        <strain evidence="3">ST1C</strain>
    </source>
</reference>
<feature type="non-terminal residue" evidence="3">
    <location>
        <position position="502"/>
    </location>
</feature>
<sequence>NSELVRQKIEIARAEEQVEKDQASMVRAMRDEDITREFDVERQHVDICAQNKEKKLMEIISELIHTEDNNPRIEQTLNQLTKEYSVSIGGHILDVGDLSDLQSNWSNIAWKEGEGILSYVGECGNILKEKIGEMEKSNQEQQQRSREYQIENEQQFLLENQTKEKQDDELISHPFFSLKLPPFPVSNRYNTFSGILAEANIPLCFPFAPRELQNAEKLSYGSAQPTSQQQQQQQQVPISATLHSDRISPSLAHSQSPSSFHYNQNKYNNGSIGQLVSQSATALSSLQQHLPQMKSKDAGPLTRRRSSNSPSQSPQFSQTLITRSKSPSSQQIRVTNSPQQIQHTRRSPSLNANLDDQLNERKKYIISDAQQQGWSSDAFSSIFGLQQGRNGIAYNQQYKPPQWVRGSGVKGPKIVMPQSLAREDAEFFAQVSERTLNAYGGVHNICPLGKDGKDGFLYLGTVFWPGDIVKFDINASLEIGVGYDGKQSVPYNNGRQNSRSAY</sequence>
<feature type="non-terminal residue" evidence="3">
    <location>
        <position position="1"/>
    </location>
</feature>
<accession>A0A5J4TX19</accession>
<proteinExistence type="predicted"/>
<comment type="caution">
    <text evidence="3">The sequence shown here is derived from an EMBL/GenBank/DDBJ whole genome shotgun (WGS) entry which is preliminary data.</text>
</comment>
<evidence type="ECO:0000313" key="3">
    <source>
        <dbReference type="EMBL" id="KAA6362610.1"/>
    </source>
</evidence>
<dbReference type="AlphaFoldDB" id="A0A5J4TX19"/>
<feature type="compositionally biased region" description="Polar residues" evidence="2">
    <location>
        <begin position="319"/>
        <end position="353"/>
    </location>
</feature>
<evidence type="ECO:0000256" key="1">
    <source>
        <dbReference type="SAM" id="Coils"/>
    </source>
</evidence>
<name>A0A5J4TX19_9EUKA</name>
<feature type="region of interest" description="Disordered" evidence="2">
    <location>
        <begin position="290"/>
        <end position="353"/>
    </location>
</feature>
<evidence type="ECO:0000256" key="2">
    <source>
        <dbReference type="SAM" id="MobiDB-lite"/>
    </source>
</evidence>
<protein>
    <submittedName>
        <fullName evidence="3">Uncharacterized protein</fullName>
    </submittedName>
</protein>
<dbReference type="EMBL" id="SNRW01023959">
    <property type="protein sequence ID" value="KAA6362610.1"/>
    <property type="molecule type" value="Genomic_DNA"/>
</dbReference>
<gene>
    <name evidence="3" type="ORF">EZS28_041863</name>
</gene>
<evidence type="ECO:0000313" key="4">
    <source>
        <dbReference type="Proteomes" id="UP000324800"/>
    </source>
</evidence>
<feature type="region of interest" description="Disordered" evidence="2">
    <location>
        <begin position="218"/>
        <end position="239"/>
    </location>
</feature>
<dbReference type="Proteomes" id="UP000324800">
    <property type="component" value="Unassembled WGS sequence"/>
</dbReference>
<feature type="compositionally biased region" description="Low complexity" evidence="2">
    <location>
        <begin position="307"/>
        <end position="318"/>
    </location>
</feature>